<name>A0A3D9KXB6_MARFU</name>
<comment type="caution">
    <text evidence="1">The sequence shown here is derived from an EMBL/GenBank/DDBJ whole genome shotgun (WGS) entry which is preliminary data.</text>
</comment>
<gene>
    <name evidence="1" type="ORF">C7460_12526</name>
</gene>
<keyword evidence="2" id="KW-1185">Reference proteome</keyword>
<reference evidence="1 2" key="1">
    <citation type="submission" date="2018-07" db="EMBL/GenBank/DDBJ databases">
        <title>Genomic Encyclopedia of Type Strains, Phase IV (KMG-IV): sequencing the most valuable type-strain genomes for metagenomic binning, comparative biology and taxonomic classification.</title>
        <authorList>
            <person name="Goeker M."/>
        </authorList>
    </citation>
    <scope>NUCLEOTIDE SEQUENCE [LARGE SCALE GENOMIC DNA]</scope>
    <source>
        <strain evidence="1 2">DSM 4134</strain>
    </source>
</reference>
<evidence type="ECO:0000313" key="1">
    <source>
        <dbReference type="EMBL" id="RED93381.1"/>
    </source>
</evidence>
<organism evidence="1 2">
    <name type="scientific">Marinoscillum furvescens DSM 4134</name>
    <dbReference type="NCBI Taxonomy" id="1122208"/>
    <lineage>
        <taxon>Bacteria</taxon>
        <taxon>Pseudomonadati</taxon>
        <taxon>Bacteroidota</taxon>
        <taxon>Cytophagia</taxon>
        <taxon>Cytophagales</taxon>
        <taxon>Reichenbachiellaceae</taxon>
        <taxon>Marinoscillum</taxon>
    </lineage>
</organism>
<dbReference type="RefSeq" id="WP_115869918.1">
    <property type="nucleotide sequence ID" value="NZ_QREG01000025.1"/>
</dbReference>
<dbReference type="EMBL" id="QREG01000025">
    <property type="protein sequence ID" value="RED93381.1"/>
    <property type="molecule type" value="Genomic_DNA"/>
</dbReference>
<protein>
    <submittedName>
        <fullName evidence="1">Uncharacterized protein</fullName>
    </submittedName>
</protein>
<evidence type="ECO:0000313" key="2">
    <source>
        <dbReference type="Proteomes" id="UP000256779"/>
    </source>
</evidence>
<dbReference type="AlphaFoldDB" id="A0A3D9KXB6"/>
<proteinExistence type="predicted"/>
<dbReference type="Proteomes" id="UP000256779">
    <property type="component" value="Unassembled WGS sequence"/>
</dbReference>
<accession>A0A3D9KXB6</accession>
<sequence length="72" mass="8017">MAKKQVRLATNQLEQFIGSGKKLNFIQSNGAVFLAEVLEVQSSEVKVKNTKGHILHLPLAQLEEIWAEEKAS</sequence>